<dbReference type="RefSeq" id="XP_036358961.1">
    <property type="nucleotide sequence ID" value="XM_036503068.1"/>
</dbReference>
<dbReference type="GO" id="GO:0045087">
    <property type="term" value="P:innate immune response"/>
    <property type="evidence" value="ECO:0007669"/>
    <property type="project" value="TreeGrafter"/>
</dbReference>
<dbReference type="InterPro" id="IPR043529">
    <property type="entry name" value="ALPK1"/>
</dbReference>
<keyword evidence="2" id="KW-0808">Transferase</keyword>
<dbReference type="InterPro" id="IPR004166">
    <property type="entry name" value="a-kinase_dom"/>
</dbReference>
<evidence type="ECO:0000256" key="2">
    <source>
        <dbReference type="ARBA" id="ARBA00022679"/>
    </source>
</evidence>
<dbReference type="KEGG" id="osn:115211951"/>
<reference evidence="7" key="1">
    <citation type="submission" date="2025-08" db="UniProtKB">
        <authorList>
            <consortium name="RefSeq"/>
        </authorList>
    </citation>
    <scope>IDENTIFICATION</scope>
</reference>
<dbReference type="Gene3D" id="3.20.200.10">
    <property type="entry name" value="MHCK/EF2 kinase"/>
    <property type="match status" value="1"/>
</dbReference>
<organism evidence="6 7">
    <name type="scientific">Octopus sinensis</name>
    <name type="common">East Asian common octopus</name>
    <dbReference type="NCBI Taxonomy" id="2607531"/>
    <lineage>
        <taxon>Eukaryota</taxon>
        <taxon>Metazoa</taxon>
        <taxon>Spiralia</taxon>
        <taxon>Lophotrochozoa</taxon>
        <taxon>Mollusca</taxon>
        <taxon>Cephalopoda</taxon>
        <taxon>Coleoidea</taxon>
        <taxon>Octopodiformes</taxon>
        <taxon>Octopoda</taxon>
        <taxon>Incirrata</taxon>
        <taxon>Octopodidae</taxon>
        <taxon>Octopus</taxon>
    </lineage>
</organism>
<dbReference type="GO" id="GO:0005929">
    <property type="term" value="C:cilium"/>
    <property type="evidence" value="ECO:0007669"/>
    <property type="project" value="TreeGrafter"/>
</dbReference>
<dbReference type="GO" id="GO:0004674">
    <property type="term" value="F:protein serine/threonine kinase activity"/>
    <property type="evidence" value="ECO:0007669"/>
    <property type="project" value="UniProtKB-KW"/>
</dbReference>
<name>A0A7E6ETG4_9MOLL</name>
<dbReference type="Gene3D" id="3.30.200.20">
    <property type="entry name" value="Phosphorylase Kinase, domain 1"/>
    <property type="match status" value="1"/>
</dbReference>
<keyword evidence="6" id="KW-1185">Reference proteome</keyword>
<dbReference type="InterPro" id="IPR011009">
    <property type="entry name" value="Kinase-like_dom_sf"/>
</dbReference>
<evidence type="ECO:0000313" key="7">
    <source>
        <dbReference type="RefSeq" id="XP_036358961.1"/>
    </source>
</evidence>
<evidence type="ECO:0000256" key="3">
    <source>
        <dbReference type="ARBA" id="ARBA00022777"/>
    </source>
</evidence>
<dbReference type="Pfam" id="PF02816">
    <property type="entry name" value="Alpha_kinase"/>
    <property type="match status" value="1"/>
</dbReference>
<keyword evidence="3" id="KW-0418">Kinase</keyword>
<dbReference type="GO" id="GO:0048029">
    <property type="term" value="F:monosaccharide binding"/>
    <property type="evidence" value="ECO:0007669"/>
    <property type="project" value="TreeGrafter"/>
</dbReference>
<proteinExistence type="predicted"/>
<dbReference type="SMART" id="SM00811">
    <property type="entry name" value="Alpha_kinase"/>
    <property type="match status" value="1"/>
</dbReference>
<dbReference type="GO" id="GO:0002753">
    <property type="term" value="P:cytoplasmic pattern recognition receptor signaling pathway"/>
    <property type="evidence" value="ECO:0007669"/>
    <property type="project" value="TreeGrafter"/>
</dbReference>
<evidence type="ECO:0000256" key="4">
    <source>
        <dbReference type="SAM" id="MobiDB-lite"/>
    </source>
</evidence>
<dbReference type="Proteomes" id="UP000515154">
    <property type="component" value="Linkage group LG5"/>
</dbReference>
<dbReference type="PANTHER" id="PTHR46747">
    <property type="entry name" value="ALPHA-PROTEIN KINASE 1"/>
    <property type="match status" value="1"/>
</dbReference>
<protein>
    <submittedName>
        <fullName evidence="7">Uncharacterized protein LOC115211951</fullName>
    </submittedName>
</protein>
<feature type="compositionally biased region" description="Basic and acidic residues" evidence="4">
    <location>
        <begin position="1"/>
        <end position="14"/>
    </location>
</feature>
<feature type="region of interest" description="Disordered" evidence="4">
    <location>
        <begin position="1"/>
        <end position="57"/>
    </location>
</feature>
<sequence length="559" mass="63746">MADPHAVTKERDPECMADPNAVTKERDPECMADPNAVTKERGPECMADPNAVTKERDPECMADPNAVTKERGPECMADPHAVTKERGLECMADPNAVTKERDPECMADPNAVTKERGPECMADPNAVTKERDPECLADPNAVTKERDPECMADRNAVIHKTKDKCSGDSNVSHANEKQNCRNVGLHSDLSMKDLSNMCLVNVNYSLEEEDDGVDVEDNSNDGGDGTAGEDVNEKYQGSVINRNAERTLRHTRQEQYKERKTMRPKLLVYLILDESILTFLYNNQDDSILTQLTLDNIGKTDLTHDVQDGDPNFNWSDDQCDNLDKQIINRLQNAVLYHYNPVTSMWYIQDTIVYISKELSVGKKGGFRDVYEMNFLHQDEPLGRYICKRYRKEKDPLDYIDDVKCQMEAGLYVTYFNQALKSYQSDIRIHYLPAAYMHLLDANGDVEFWVNIEPFVEGEFLKLTNNYDYCNPRGRDMSTAFTHFTYFKSAGKLMVVDLQGWLPWGVQNIIYLTDPQFHTVTGDSSTFDFGIDGFKVFFNKVHPKCNHICETLKLERPDF</sequence>
<dbReference type="PANTHER" id="PTHR46747:SF1">
    <property type="entry name" value="ALPHA-PROTEIN KINASE 1"/>
    <property type="match status" value="1"/>
</dbReference>
<gene>
    <name evidence="7" type="primary">LOC115211951</name>
</gene>
<dbReference type="PROSITE" id="PS51158">
    <property type="entry name" value="ALPHA_KINASE"/>
    <property type="match status" value="1"/>
</dbReference>
<evidence type="ECO:0000259" key="5">
    <source>
        <dbReference type="PROSITE" id="PS51158"/>
    </source>
</evidence>
<evidence type="ECO:0000256" key="1">
    <source>
        <dbReference type="ARBA" id="ARBA00022527"/>
    </source>
</evidence>
<dbReference type="AlphaFoldDB" id="A0A7E6ETG4"/>
<feature type="compositionally biased region" description="Acidic residues" evidence="4">
    <location>
        <begin position="209"/>
        <end position="219"/>
    </location>
</feature>
<feature type="region of interest" description="Disordered" evidence="4">
    <location>
        <begin position="209"/>
        <end position="231"/>
    </location>
</feature>
<dbReference type="GO" id="GO:0005524">
    <property type="term" value="F:ATP binding"/>
    <property type="evidence" value="ECO:0007669"/>
    <property type="project" value="InterPro"/>
</dbReference>
<keyword evidence="1" id="KW-0723">Serine/threonine-protein kinase</keyword>
<feature type="domain" description="Alpha-type protein kinase" evidence="5">
    <location>
        <begin position="338"/>
        <end position="557"/>
    </location>
</feature>
<dbReference type="SUPFAM" id="SSF56112">
    <property type="entry name" value="Protein kinase-like (PK-like)"/>
    <property type="match status" value="1"/>
</dbReference>
<evidence type="ECO:0000313" key="6">
    <source>
        <dbReference type="Proteomes" id="UP000515154"/>
    </source>
</evidence>
<accession>A0A7E6ETG4</accession>